<gene>
    <name evidence="2" type="ORF">Mterra_02424</name>
</gene>
<proteinExistence type="predicted"/>
<protein>
    <submittedName>
        <fullName evidence="2">Acetyltransferase (GNAT) domain protein</fullName>
    </submittedName>
</protein>
<evidence type="ECO:0000313" key="3">
    <source>
        <dbReference type="Proteomes" id="UP000265715"/>
    </source>
</evidence>
<sequence>MVHRRHHGGGLGKRLLLERLYRLAQYPEVAFIRLDTSQHTCGFFEKLGFATIKTEPNGYAPGLDRYDMQLWLEPAARDRIRAAWLQTQPLQGEPS</sequence>
<accession>A0A399EHV1</accession>
<dbReference type="InterPro" id="IPR016181">
    <property type="entry name" value="Acyl_CoA_acyltransferase"/>
</dbReference>
<keyword evidence="3" id="KW-1185">Reference proteome</keyword>
<dbReference type="Proteomes" id="UP000265715">
    <property type="component" value="Unassembled WGS sequence"/>
</dbReference>
<feature type="domain" description="N-acetyltransferase" evidence="1">
    <location>
        <begin position="1"/>
        <end position="73"/>
    </location>
</feature>
<keyword evidence="2" id="KW-0808">Transferase</keyword>
<dbReference type="GO" id="GO:0016747">
    <property type="term" value="F:acyltransferase activity, transferring groups other than amino-acyl groups"/>
    <property type="evidence" value="ECO:0007669"/>
    <property type="project" value="InterPro"/>
</dbReference>
<dbReference type="AlphaFoldDB" id="A0A399EHV1"/>
<dbReference type="Gene3D" id="3.40.630.30">
    <property type="match status" value="1"/>
</dbReference>
<dbReference type="EMBL" id="QXDL01000101">
    <property type="protein sequence ID" value="RIH83073.1"/>
    <property type="molecule type" value="Genomic_DNA"/>
</dbReference>
<dbReference type="Pfam" id="PF13673">
    <property type="entry name" value="Acetyltransf_10"/>
    <property type="match status" value="1"/>
</dbReference>
<dbReference type="PROSITE" id="PS51186">
    <property type="entry name" value="GNAT"/>
    <property type="match status" value="1"/>
</dbReference>
<organism evidence="2 3">
    <name type="scientific">Calidithermus terrae</name>
    <dbReference type="NCBI Taxonomy" id="1408545"/>
    <lineage>
        <taxon>Bacteria</taxon>
        <taxon>Thermotogati</taxon>
        <taxon>Deinococcota</taxon>
        <taxon>Deinococci</taxon>
        <taxon>Thermales</taxon>
        <taxon>Thermaceae</taxon>
        <taxon>Calidithermus</taxon>
    </lineage>
</organism>
<evidence type="ECO:0000313" key="2">
    <source>
        <dbReference type="EMBL" id="RIH83073.1"/>
    </source>
</evidence>
<dbReference type="SUPFAM" id="SSF55729">
    <property type="entry name" value="Acyl-CoA N-acyltransferases (Nat)"/>
    <property type="match status" value="1"/>
</dbReference>
<comment type="caution">
    <text evidence="2">The sequence shown here is derived from an EMBL/GenBank/DDBJ whole genome shotgun (WGS) entry which is preliminary data.</text>
</comment>
<dbReference type="InterPro" id="IPR000182">
    <property type="entry name" value="GNAT_dom"/>
</dbReference>
<evidence type="ECO:0000259" key="1">
    <source>
        <dbReference type="PROSITE" id="PS51186"/>
    </source>
</evidence>
<reference evidence="2 3" key="1">
    <citation type="submission" date="2018-08" db="EMBL/GenBank/DDBJ databases">
        <title>Meiothermus terrae DSM 26712 genome sequencing project.</title>
        <authorList>
            <person name="Da Costa M.S."/>
            <person name="Albuquerque L."/>
            <person name="Raposo P."/>
            <person name="Froufe H.J.C."/>
            <person name="Barroso C.S."/>
            <person name="Egas C."/>
        </authorList>
    </citation>
    <scope>NUCLEOTIDE SEQUENCE [LARGE SCALE GENOMIC DNA]</scope>
    <source>
        <strain evidence="2 3">DSM 26712</strain>
    </source>
</reference>
<name>A0A399EHV1_9DEIN</name>